<comment type="caution">
    <text evidence="1">The sequence shown here is derived from an EMBL/GenBank/DDBJ whole genome shotgun (WGS) entry which is preliminary data.</text>
</comment>
<dbReference type="AlphaFoldDB" id="A0A1W0A873"/>
<evidence type="ECO:0000313" key="1">
    <source>
        <dbReference type="EMBL" id="OQS06371.1"/>
    </source>
</evidence>
<accession>A0A1W0A873</accession>
<proteinExistence type="predicted"/>
<evidence type="ECO:0000313" key="2">
    <source>
        <dbReference type="Proteomes" id="UP000243217"/>
    </source>
</evidence>
<protein>
    <submittedName>
        <fullName evidence="1">Uncharacterized protein</fullName>
    </submittedName>
</protein>
<dbReference type="Proteomes" id="UP000243217">
    <property type="component" value="Unassembled WGS sequence"/>
</dbReference>
<dbReference type="EMBL" id="JNBS01000351">
    <property type="protein sequence ID" value="OQS06371.1"/>
    <property type="molecule type" value="Genomic_DNA"/>
</dbReference>
<dbReference type="OrthoDB" id="76162at2759"/>
<keyword evidence="2" id="KW-1185">Reference proteome</keyword>
<gene>
    <name evidence="1" type="ORF">THRCLA_20390</name>
</gene>
<dbReference type="STRING" id="74557.A0A1W0A873"/>
<sequence>MLLLFLATAAVHAQTCKTLTVVSKSSNEGTCDGSLGTHTWPLGVDASYCHGWSATDNDGNVFKYSASNLGCNSDNTAFVYTFYNSSIDCSTKGVGMNFTLSCARTPRNIFEKAESFDCCDRTSASFGNCNMTAPSISYPNSLKMSKLQVYENGALCSGSYSTEAPEAATKNGTAAPTTTAVTSSASNAVMTMATISIALVALMY</sequence>
<name>A0A1W0A873_9STRA</name>
<organism evidence="1 2">
    <name type="scientific">Thraustotheca clavata</name>
    <dbReference type="NCBI Taxonomy" id="74557"/>
    <lineage>
        <taxon>Eukaryota</taxon>
        <taxon>Sar</taxon>
        <taxon>Stramenopiles</taxon>
        <taxon>Oomycota</taxon>
        <taxon>Saprolegniomycetes</taxon>
        <taxon>Saprolegniales</taxon>
        <taxon>Achlyaceae</taxon>
        <taxon>Thraustotheca</taxon>
    </lineage>
</organism>
<reference evidence="1 2" key="1">
    <citation type="journal article" date="2014" name="Genome Biol. Evol.">
        <title>The secreted proteins of Achlya hypogyna and Thraustotheca clavata identify the ancestral oomycete secretome and reveal gene acquisitions by horizontal gene transfer.</title>
        <authorList>
            <person name="Misner I."/>
            <person name="Blouin N."/>
            <person name="Leonard G."/>
            <person name="Richards T.A."/>
            <person name="Lane C.E."/>
        </authorList>
    </citation>
    <scope>NUCLEOTIDE SEQUENCE [LARGE SCALE GENOMIC DNA]</scope>
    <source>
        <strain evidence="1 2">ATCC 34112</strain>
    </source>
</reference>